<accession>A0AAV7X2U1</accession>
<feature type="compositionally biased region" description="Acidic residues" evidence="1">
    <location>
        <begin position="265"/>
        <end position="278"/>
    </location>
</feature>
<reference evidence="2" key="1">
    <citation type="submission" date="2022-12" db="EMBL/GenBank/DDBJ databases">
        <title>Chromosome-level genome assembly of the bean flower thrips Megalurothrips usitatus.</title>
        <authorList>
            <person name="Ma L."/>
            <person name="Liu Q."/>
            <person name="Li H."/>
            <person name="Cai W."/>
        </authorList>
    </citation>
    <scope>NUCLEOTIDE SEQUENCE</scope>
    <source>
        <strain evidence="2">Cailab_2022a</strain>
    </source>
</reference>
<feature type="compositionally biased region" description="Low complexity" evidence="1">
    <location>
        <begin position="129"/>
        <end position="139"/>
    </location>
</feature>
<feature type="compositionally biased region" description="Low complexity" evidence="1">
    <location>
        <begin position="243"/>
        <end position="252"/>
    </location>
</feature>
<evidence type="ECO:0000256" key="1">
    <source>
        <dbReference type="SAM" id="MobiDB-lite"/>
    </source>
</evidence>
<feature type="region of interest" description="Disordered" evidence="1">
    <location>
        <begin position="115"/>
        <end position="139"/>
    </location>
</feature>
<comment type="caution">
    <text evidence="2">The sequence shown here is derived from an EMBL/GenBank/DDBJ whole genome shotgun (WGS) entry which is preliminary data.</text>
</comment>
<evidence type="ECO:0000313" key="3">
    <source>
        <dbReference type="Proteomes" id="UP001075354"/>
    </source>
</evidence>
<dbReference type="AlphaFoldDB" id="A0AAV7X2U1"/>
<proteinExistence type="predicted"/>
<dbReference type="EMBL" id="JAPTSV010000894">
    <property type="protein sequence ID" value="KAJ1518791.1"/>
    <property type="molecule type" value="Genomic_DNA"/>
</dbReference>
<feature type="region of interest" description="Disordered" evidence="1">
    <location>
        <begin position="243"/>
        <end position="302"/>
    </location>
</feature>
<gene>
    <name evidence="2" type="ORF">ONE63_011604</name>
</gene>
<name>A0AAV7X2U1_9NEOP</name>
<sequence>MFCPFFFQTNGHALWSLLEEDGVFCPEDLKLILGVTKFDSLFALANLDVQEGTSAIQNFMQTRLHELLPPSELEKYYGLFQYKPTAFELVPGHIQVLKALAETAKKKLISNKRKMSGEEIPAPAKKKVPSTSTSAVANASSPSATDLQRILEKSVNSYIKGNFKPDVLKEAKVVPSVTADGLGSFVAIAPCPFKNCEEKRKVTRNDLRWNTSNFYSHMWSHIRSRKSSGGEVKNPIAALFSKAGTSSSTSRAGSRRKGVHIISSDDSENEDNPPEVIDESSSSQSNKSVASPGEASTADEAF</sequence>
<dbReference type="Proteomes" id="UP001075354">
    <property type="component" value="Unassembled WGS sequence"/>
</dbReference>
<protein>
    <submittedName>
        <fullName evidence="2">Uncharacterized protein</fullName>
    </submittedName>
</protein>
<feature type="compositionally biased region" description="Low complexity" evidence="1">
    <location>
        <begin position="280"/>
        <end position="291"/>
    </location>
</feature>
<evidence type="ECO:0000313" key="2">
    <source>
        <dbReference type="EMBL" id="KAJ1518791.1"/>
    </source>
</evidence>
<keyword evidence="3" id="KW-1185">Reference proteome</keyword>
<organism evidence="2 3">
    <name type="scientific">Megalurothrips usitatus</name>
    <name type="common">bean blossom thrips</name>
    <dbReference type="NCBI Taxonomy" id="439358"/>
    <lineage>
        <taxon>Eukaryota</taxon>
        <taxon>Metazoa</taxon>
        <taxon>Ecdysozoa</taxon>
        <taxon>Arthropoda</taxon>
        <taxon>Hexapoda</taxon>
        <taxon>Insecta</taxon>
        <taxon>Pterygota</taxon>
        <taxon>Neoptera</taxon>
        <taxon>Paraneoptera</taxon>
        <taxon>Thysanoptera</taxon>
        <taxon>Terebrantia</taxon>
        <taxon>Thripoidea</taxon>
        <taxon>Thripidae</taxon>
        <taxon>Megalurothrips</taxon>
    </lineage>
</organism>